<evidence type="ECO:0000256" key="1">
    <source>
        <dbReference type="SAM" id="MobiDB-lite"/>
    </source>
</evidence>
<evidence type="ECO:0000313" key="3">
    <source>
        <dbReference type="Proteomes" id="UP000234345"/>
    </source>
</evidence>
<evidence type="ECO:0000313" key="2">
    <source>
        <dbReference type="EMBL" id="SOO25986.1"/>
    </source>
</evidence>
<gene>
    <name evidence="2" type="ORF">XFF6991_500007</name>
</gene>
<proteinExistence type="predicted"/>
<dbReference type="EMBL" id="OCZC01000078">
    <property type="protein sequence ID" value="SOO25986.1"/>
    <property type="molecule type" value="Genomic_DNA"/>
</dbReference>
<dbReference type="AlphaFoldDB" id="A0A7Z7NIB7"/>
<organism evidence="2 3">
    <name type="scientific">Xanthomonas campestris pv. phaseoli</name>
    <dbReference type="NCBI Taxonomy" id="317013"/>
    <lineage>
        <taxon>Bacteria</taxon>
        <taxon>Pseudomonadati</taxon>
        <taxon>Pseudomonadota</taxon>
        <taxon>Gammaproteobacteria</taxon>
        <taxon>Lysobacterales</taxon>
        <taxon>Lysobacteraceae</taxon>
        <taxon>Xanthomonas</taxon>
    </lineage>
</organism>
<protein>
    <submittedName>
        <fullName evidence="2">Uncharacterized protein</fullName>
    </submittedName>
</protein>
<feature type="region of interest" description="Disordered" evidence="1">
    <location>
        <begin position="55"/>
        <end position="103"/>
    </location>
</feature>
<sequence>MPASHARPRAAGLAQEPPSAGYARVSLLISGRGTQAAARHNRAEHCQPWGSVKVTAPANRSVATSGTGSAHRRRGRSSPLHPLKTLPNAGPQPRRLPLTGATA</sequence>
<name>A0A7Z7NIB7_XANCH</name>
<comment type="caution">
    <text evidence="2">The sequence shown here is derived from an EMBL/GenBank/DDBJ whole genome shotgun (WGS) entry which is preliminary data.</text>
</comment>
<reference evidence="2 3" key="1">
    <citation type="submission" date="2017-10" db="EMBL/GenBank/DDBJ databases">
        <authorList>
            <person name="Regsiter A."/>
            <person name="William W."/>
        </authorList>
    </citation>
    <scope>NUCLEOTIDE SEQUENCE [LARGE SCALE GENOMIC DNA]</scope>
    <source>
        <strain evidence="2 3">CFBP6991</strain>
    </source>
</reference>
<dbReference type="Proteomes" id="UP000234345">
    <property type="component" value="Unassembled WGS sequence"/>
</dbReference>
<accession>A0A7Z7NIB7</accession>